<dbReference type="InterPro" id="IPR003594">
    <property type="entry name" value="HATPase_dom"/>
</dbReference>
<keyword evidence="5" id="KW-0547">Nucleotide-binding</keyword>
<dbReference type="OrthoDB" id="227596at2"/>
<accession>A0A401Z6M2</accession>
<keyword evidence="13" id="KW-1185">Reference proteome</keyword>
<dbReference type="Pfam" id="PF02518">
    <property type="entry name" value="HATPase_c"/>
    <property type="match status" value="1"/>
</dbReference>
<dbReference type="Proteomes" id="UP000286931">
    <property type="component" value="Unassembled WGS sequence"/>
</dbReference>
<dbReference type="Pfam" id="PF07730">
    <property type="entry name" value="HisKA_3"/>
    <property type="match status" value="1"/>
</dbReference>
<evidence type="ECO:0000256" key="2">
    <source>
        <dbReference type="ARBA" id="ARBA00012438"/>
    </source>
</evidence>
<feature type="compositionally biased region" description="Basic and acidic residues" evidence="9">
    <location>
        <begin position="20"/>
        <end position="31"/>
    </location>
</feature>
<dbReference type="InterPro" id="IPR050482">
    <property type="entry name" value="Sensor_HK_TwoCompSys"/>
</dbReference>
<keyword evidence="10" id="KW-1133">Transmembrane helix</keyword>
<dbReference type="SMART" id="SM00387">
    <property type="entry name" value="HATPase_c"/>
    <property type="match status" value="1"/>
</dbReference>
<dbReference type="GO" id="GO:0046983">
    <property type="term" value="F:protein dimerization activity"/>
    <property type="evidence" value="ECO:0007669"/>
    <property type="project" value="InterPro"/>
</dbReference>
<evidence type="ECO:0000259" key="11">
    <source>
        <dbReference type="SMART" id="SM00387"/>
    </source>
</evidence>
<reference evidence="12 13" key="1">
    <citation type="submission" date="2018-12" db="EMBL/GenBank/DDBJ databases">
        <title>Draft genome sequence of Embleya hyalina NBRC 13850T.</title>
        <authorList>
            <person name="Komaki H."/>
            <person name="Hosoyama A."/>
            <person name="Kimura A."/>
            <person name="Ichikawa N."/>
            <person name="Tamura T."/>
        </authorList>
    </citation>
    <scope>NUCLEOTIDE SEQUENCE [LARGE SCALE GENOMIC DNA]</scope>
    <source>
        <strain evidence="12 13">NBRC 13850</strain>
    </source>
</reference>
<keyword evidence="6 12" id="KW-0418">Kinase</keyword>
<keyword evidence="8" id="KW-0902">Two-component regulatory system</keyword>
<feature type="transmembrane region" description="Helical" evidence="10">
    <location>
        <begin position="115"/>
        <end position="148"/>
    </location>
</feature>
<comment type="catalytic activity">
    <reaction evidence="1">
        <text>ATP + protein L-histidine = ADP + protein N-phospho-L-histidine.</text>
        <dbReference type="EC" id="2.7.13.3"/>
    </reaction>
</comment>
<evidence type="ECO:0000256" key="10">
    <source>
        <dbReference type="SAM" id="Phobius"/>
    </source>
</evidence>
<dbReference type="AlphaFoldDB" id="A0A401Z6M2"/>
<dbReference type="InterPro" id="IPR036890">
    <property type="entry name" value="HATPase_C_sf"/>
</dbReference>
<keyword evidence="4" id="KW-0808">Transferase</keyword>
<feature type="domain" description="Histidine kinase/HSP90-like ATPase" evidence="11">
    <location>
        <begin position="332"/>
        <end position="425"/>
    </location>
</feature>
<proteinExistence type="predicted"/>
<dbReference type="GO" id="GO:0016020">
    <property type="term" value="C:membrane"/>
    <property type="evidence" value="ECO:0007669"/>
    <property type="project" value="InterPro"/>
</dbReference>
<evidence type="ECO:0000256" key="5">
    <source>
        <dbReference type="ARBA" id="ARBA00022741"/>
    </source>
</evidence>
<evidence type="ECO:0000313" key="13">
    <source>
        <dbReference type="Proteomes" id="UP000286931"/>
    </source>
</evidence>
<dbReference type="EMBL" id="BIFH01000065">
    <property type="protein sequence ID" value="GCE02475.1"/>
    <property type="molecule type" value="Genomic_DNA"/>
</dbReference>
<dbReference type="PANTHER" id="PTHR24421:SF10">
    <property type="entry name" value="NITRATE_NITRITE SENSOR PROTEIN NARQ"/>
    <property type="match status" value="1"/>
</dbReference>
<evidence type="ECO:0000256" key="1">
    <source>
        <dbReference type="ARBA" id="ARBA00000085"/>
    </source>
</evidence>
<name>A0A401Z6M2_9ACTN</name>
<feature type="transmembrane region" description="Helical" evidence="10">
    <location>
        <begin position="91"/>
        <end position="108"/>
    </location>
</feature>
<feature type="transmembrane region" description="Helical" evidence="10">
    <location>
        <begin position="179"/>
        <end position="201"/>
    </location>
</feature>
<evidence type="ECO:0000256" key="7">
    <source>
        <dbReference type="ARBA" id="ARBA00022840"/>
    </source>
</evidence>
<dbReference type="GO" id="GO:0000155">
    <property type="term" value="F:phosphorelay sensor kinase activity"/>
    <property type="evidence" value="ECO:0007669"/>
    <property type="project" value="InterPro"/>
</dbReference>
<sequence>MGSDHGLAALAPTPAAPLRATERDPRLDPRAPTRRVVVPRSGVTAWRRLRANRAIAFLLRHRANLIVTLVAGAIDALAYLAPDEGMEPRRVPLGIVLALAAAAILPARRRHPMRVLAGVVVIQMCLVVLTTATTHSFGGALLVALYTVARFGSTRDLWIAGVGAFSVQVLRDAYDSETFVQMVGADLLATLLVVGVGLGTAKWQGQVELNRRLLADRAVTEERRRIARELHDIVAHHITTMYLMSGGARATLDRDPDTAREALFTLESSGRSALREMRQLLGVLRSDDGPEQAPSEPQPGMDDIDGLIIESRAAGLPVEYRELGEREPLPPATGLTLYRIVQEALTNTRKHAGNARTCVEVRHLPDRVLIEVLDDGAGNIPATGVVGGYGLTGMRERVALHGGTLEVGPCPGGGFRVFASVPLPPKAPTGAAERV</sequence>
<keyword evidence="3" id="KW-0597">Phosphoprotein</keyword>
<dbReference type="EC" id="2.7.13.3" evidence="2"/>
<evidence type="ECO:0000256" key="3">
    <source>
        <dbReference type="ARBA" id="ARBA00022553"/>
    </source>
</evidence>
<protein>
    <recommendedName>
        <fullName evidence="2">histidine kinase</fullName>
        <ecNumber evidence="2">2.7.13.3</ecNumber>
    </recommendedName>
</protein>
<keyword evidence="10" id="KW-0472">Membrane</keyword>
<dbReference type="InterPro" id="IPR011712">
    <property type="entry name" value="Sig_transdc_His_kin_sub3_dim/P"/>
</dbReference>
<dbReference type="SUPFAM" id="SSF55874">
    <property type="entry name" value="ATPase domain of HSP90 chaperone/DNA topoisomerase II/histidine kinase"/>
    <property type="match status" value="1"/>
</dbReference>
<feature type="region of interest" description="Disordered" evidence="9">
    <location>
        <begin position="12"/>
        <end position="32"/>
    </location>
</feature>
<dbReference type="Gene3D" id="3.30.565.10">
    <property type="entry name" value="Histidine kinase-like ATPase, C-terminal domain"/>
    <property type="match status" value="1"/>
</dbReference>
<dbReference type="PANTHER" id="PTHR24421">
    <property type="entry name" value="NITRATE/NITRITE SENSOR PROTEIN NARX-RELATED"/>
    <property type="match status" value="1"/>
</dbReference>
<dbReference type="CDD" id="cd16917">
    <property type="entry name" value="HATPase_UhpB-NarQ-NarX-like"/>
    <property type="match status" value="1"/>
</dbReference>
<dbReference type="Gene3D" id="1.20.5.1930">
    <property type="match status" value="1"/>
</dbReference>
<evidence type="ECO:0000256" key="4">
    <source>
        <dbReference type="ARBA" id="ARBA00022679"/>
    </source>
</evidence>
<evidence type="ECO:0000256" key="6">
    <source>
        <dbReference type="ARBA" id="ARBA00022777"/>
    </source>
</evidence>
<keyword evidence="7" id="KW-0067">ATP-binding</keyword>
<evidence type="ECO:0000313" key="12">
    <source>
        <dbReference type="EMBL" id="GCE02475.1"/>
    </source>
</evidence>
<gene>
    <name evidence="12" type="ORF">EHYA_10252</name>
</gene>
<feature type="transmembrane region" description="Helical" evidence="10">
    <location>
        <begin position="57"/>
        <end position="79"/>
    </location>
</feature>
<dbReference type="RefSeq" id="WP_126643961.1">
    <property type="nucleotide sequence ID" value="NZ_BIFH01000065.1"/>
</dbReference>
<evidence type="ECO:0000256" key="8">
    <source>
        <dbReference type="ARBA" id="ARBA00023012"/>
    </source>
</evidence>
<dbReference type="GO" id="GO:0005524">
    <property type="term" value="F:ATP binding"/>
    <property type="evidence" value="ECO:0007669"/>
    <property type="project" value="UniProtKB-KW"/>
</dbReference>
<organism evidence="12 13">
    <name type="scientific">Embleya hyalina</name>
    <dbReference type="NCBI Taxonomy" id="516124"/>
    <lineage>
        <taxon>Bacteria</taxon>
        <taxon>Bacillati</taxon>
        <taxon>Actinomycetota</taxon>
        <taxon>Actinomycetes</taxon>
        <taxon>Kitasatosporales</taxon>
        <taxon>Streptomycetaceae</taxon>
        <taxon>Embleya</taxon>
    </lineage>
</organism>
<comment type="caution">
    <text evidence="12">The sequence shown here is derived from an EMBL/GenBank/DDBJ whole genome shotgun (WGS) entry which is preliminary data.</text>
</comment>
<evidence type="ECO:0000256" key="9">
    <source>
        <dbReference type="SAM" id="MobiDB-lite"/>
    </source>
</evidence>
<keyword evidence="10" id="KW-0812">Transmembrane</keyword>